<gene>
    <name evidence="2" type="ORF">MRATA1EN1_LOCUS9943</name>
</gene>
<dbReference type="EMBL" id="OX459956">
    <property type="protein sequence ID" value="CAI9160981.1"/>
    <property type="molecule type" value="Genomic_DNA"/>
</dbReference>
<proteinExistence type="predicted"/>
<evidence type="ECO:0000313" key="2">
    <source>
        <dbReference type="EMBL" id="CAI9160981.1"/>
    </source>
</evidence>
<evidence type="ECO:0000313" key="3">
    <source>
        <dbReference type="Proteomes" id="UP001176941"/>
    </source>
</evidence>
<dbReference type="InterPro" id="IPR001909">
    <property type="entry name" value="KRAB"/>
</dbReference>
<name>A0ABN8YM67_RANTA</name>
<keyword evidence="3" id="KW-1185">Reference proteome</keyword>
<dbReference type="Proteomes" id="UP001176941">
    <property type="component" value="Chromosome 20"/>
</dbReference>
<feature type="domain" description="KRAB" evidence="1">
    <location>
        <begin position="1"/>
        <end position="43"/>
    </location>
</feature>
<sequence length="248" mass="27849">MLENYGNLACLGLVVSKPDLVTFLEQMKDPWDVRRMETAIYPTVSSHDSQGLRTQKPGLEDLLPTAKLGIYERFHLGNLHLTKDWQSMRAYKERRACYDGHNQVGPVSHKVNITAKGNQGCESNKEKPISDDQFQSSTSADKCIFVSKGPHHLLKHTCSLKGNVENLESHLVSTANTHSNLYSEHSCLLNIHSNMSGNQKLRNEGGNSKYNQFEGSFNKGFLSFNQQLFSPCSKSCNVDNNGRDLNHH</sequence>
<organism evidence="2 3">
    <name type="scientific">Rangifer tarandus platyrhynchus</name>
    <name type="common">Svalbard reindeer</name>
    <dbReference type="NCBI Taxonomy" id="3082113"/>
    <lineage>
        <taxon>Eukaryota</taxon>
        <taxon>Metazoa</taxon>
        <taxon>Chordata</taxon>
        <taxon>Craniata</taxon>
        <taxon>Vertebrata</taxon>
        <taxon>Euteleostomi</taxon>
        <taxon>Mammalia</taxon>
        <taxon>Eutheria</taxon>
        <taxon>Laurasiatheria</taxon>
        <taxon>Artiodactyla</taxon>
        <taxon>Ruminantia</taxon>
        <taxon>Pecora</taxon>
        <taxon>Cervidae</taxon>
        <taxon>Odocoileinae</taxon>
        <taxon>Rangifer</taxon>
    </lineage>
</organism>
<evidence type="ECO:0000259" key="1">
    <source>
        <dbReference type="PROSITE" id="PS50805"/>
    </source>
</evidence>
<accession>A0ABN8YM67</accession>
<protein>
    <recommendedName>
        <fullName evidence="1">KRAB domain-containing protein</fullName>
    </recommendedName>
</protein>
<reference evidence="2" key="1">
    <citation type="submission" date="2023-04" db="EMBL/GenBank/DDBJ databases">
        <authorList>
            <consortium name="ELIXIR-Norway"/>
        </authorList>
    </citation>
    <scope>NUCLEOTIDE SEQUENCE [LARGE SCALE GENOMIC DNA]</scope>
</reference>
<dbReference type="PROSITE" id="PS50805">
    <property type="entry name" value="KRAB"/>
    <property type="match status" value="1"/>
</dbReference>